<proteinExistence type="predicted"/>
<dbReference type="Proteomes" id="UP000033354">
    <property type="component" value="Unassembled WGS sequence"/>
</dbReference>
<dbReference type="RefSeq" id="WP_032644736.1">
    <property type="nucleotide sequence ID" value="NZ_CP043318.1"/>
</dbReference>
<feature type="transmembrane region" description="Helical" evidence="1">
    <location>
        <begin position="24"/>
        <end position="46"/>
    </location>
</feature>
<reference evidence="2 3" key="1">
    <citation type="submission" date="2015-02" db="EMBL/GenBank/DDBJ databases">
        <authorList>
            <person name="Adams M."/>
            <person name="Sutton G."/>
            <person name="Nelson K."/>
            <person name="Bonomo R."/>
            <person name="McCorrison J."/>
            <person name="Sanka R."/>
            <person name="Brinkac L."/>
            <person name="Nierman W."/>
        </authorList>
    </citation>
    <scope>NUCLEOTIDE SEQUENCE [LARGE SCALE GENOMIC DNA]</scope>
    <source>
        <strain evidence="2 3">CIDEIMsCOL9</strain>
    </source>
</reference>
<dbReference type="EMBL" id="JZKT01000043">
    <property type="protein sequence ID" value="KJX30649.1"/>
    <property type="molecule type" value="Genomic_DNA"/>
</dbReference>
<accession>A0AAW3HAW3</accession>
<organism evidence="2 3">
    <name type="scientific">Enterobacter chengduensis</name>
    <dbReference type="NCBI Taxonomy" id="2494701"/>
    <lineage>
        <taxon>Bacteria</taxon>
        <taxon>Pseudomonadati</taxon>
        <taxon>Pseudomonadota</taxon>
        <taxon>Gammaproteobacteria</taxon>
        <taxon>Enterobacterales</taxon>
        <taxon>Enterobacteriaceae</taxon>
        <taxon>Enterobacter</taxon>
        <taxon>Enterobacter cloacae complex</taxon>
    </lineage>
</organism>
<evidence type="ECO:0000256" key="1">
    <source>
        <dbReference type="SAM" id="Phobius"/>
    </source>
</evidence>
<gene>
    <name evidence="2" type="ORF">SG71_21570</name>
</gene>
<dbReference type="AlphaFoldDB" id="A0AAW3HAW3"/>
<keyword evidence="1" id="KW-0812">Transmembrane</keyword>
<dbReference type="InterPro" id="IPR021733">
    <property type="entry name" value="DUF3304"/>
</dbReference>
<name>A0AAW3HAW3_9ENTR</name>
<evidence type="ECO:0000313" key="3">
    <source>
        <dbReference type="Proteomes" id="UP000033354"/>
    </source>
</evidence>
<keyword evidence="1" id="KW-1133">Transmembrane helix</keyword>
<comment type="caution">
    <text evidence="2">The sequence shown here is derived from an EMBL/GenBank/DDBJ whole genome shotgun (WGS) entry which is preliminary data.</text>
</comment>
<keyword evidence="3" id="KW-1185">Reference proteome</keyword>
<sequence length="182" mass="20515">MGFFKSYKKIDNGINRGYARWGKWLWGVLLLPVVIYLGWSVWAAIWGPPSGPVTLIIHSEIDRPIREFSVNGMAGGNAFARDKSNPYGTGPGAATCCGSISGDTAEIIWTVDYTLAQYKAGMRTEVHKKILPMPQREWGENYLHTYFLPGDRVYLWWSTGFNSPSADDIAAQVEQKRRQNMH</sequence>
<protein>
    <recommendedName>
        <fullName evidence="4">DUF3304 domain-containing protein</fullName>
    </recommendedName>
</protein>
<dbReference type="GeneID" id="63140358"/>
<evidence type="ECO:0008006" key="4">
    <source>
        <dbReference type="Google" id="ProtNLM"/>
    </source>
</evidence>
<keyword evidence="1" id="KW-0472">Membrane</keyword>
<evidence type="ECO:0000313" key="2">
    <source>
        <dbReference type="EMBL" id="KJX30649.1"/>
    </source>
</evidence>
<dbReference type="Pfam" id="PF11745">
    <property type="entry name" value="DUF3304"/>
    <property type="match status" value="1"/>
</dbReference>